<dbReference type="Gene3D" id="3.90.190.20">
    <property type="entry name" value="Mur ligase, C-terminal domain"/>
    <property type="match status" value="1"/>
</dbReference>
<dbReference type="GO" id="GO:0046872">
    <property type="term" value="F:metal ion binding"/>
    <property type="evidence" value="ECO:0007669"/>
    <property type="project" value="UniProtKB-KW"/>
</dbReference>
<dbReference type="InterPro" id="IPR004101">
    <property type="entry name" value="Mur_ligase_C"/>
</dbReference>
<comment type="caution">
    <text evidence="13">The sequence shown here is derived from an EMBL/GenBank/DDBJ whole genome shotgun (WGS) entry which is preliminary data.</text>
</comment>
<dbReference type="Gene3D" id="3.40.1190.10">
    <property type="entry name" value="Mur-like, catalytic domain"/>
    <property type="match status" value="1"/>
</dbReference>
<reference evidence="13 14" key="1">
    <citation type="submission" date="2012-01" db="EMBL/GenBank/DDBJ databases">
        <title>The Genome Sequence of Facklamia languida CCUG 37842.</title>
        <authorList>
            <consortium name="The Broad Institute Genome Sequencing Platform"/>
            <person name="Earl A."/>
            <person name="Ward D."/>
            <person name="Feldgarden M."/>
            <person name="Gevers D."/>
            <person name="Huys G."/>
            <person name="Young S.K."/>
            <person name="Zeng Q."/>
            <person name="Gargeya S."/>
            <person name="Fitzgerald M."/>
            <person name="Haas B."/>
            <person name="Abouelleil A."/>
            <person name="Alvarado L."/>
            <person name="Arachchi H.M."/>
            <person name="Berlin A."/>
            <person name="Chapman S.B."/>
            <person name="Gearin G."/>
            <person name="Goldberg J."/>
            <person name="Griggs A."/>
            <person name="Gujja S."/>
            <person name="Hansen M."/>
            <person name="Heiman D."/>
            <person name="Howarth C."/>
            <person name="Larimer J."/>
            <person name="Lui A."/>
            <person name="MacDonald P.J.P."/>
            <person name="McCowen C."/>
            <person name="Montmayeur A."/>
            <person name="Murphy C."/>
            <person name="Neiman D."/>
            <person name="Pearson M."/>
            <person name="Priest M."/>
            <person name="Roberts A."/>
            <person name="Saif S."/>
            <person name="Shea T."/>
            <person name="Sisk P."/>
            <person name="Stolte C."/>
            <person name="Sykes S."/>
            <person name="Wortman J."/>
            <person name="Nusbaum C."/>
            <person name="Birren B."/>
        </authorList>
    </citation>
    <scope>NUCLEOTIDE SEQUENCE [LARGE SCALE GENOMIC DNA]</scope>
    <source>
        <strain evidence="13 14">CCUG 37842</strain>
    </source>
</reference>
<feature type="domain" description="Mur ligase central" evidence="12">
    <location>
        <begin position="41"/>
        <end position="257"/>
    </location>
</feature>
<dbReference type="SUPFAM" id="SSF53244">
    <property type="entry name" value="MurD-like peptide ligases, peptide-binding domain"/>
    <property type="match status" value="1"/>
</dbReference>
<evidence type="ECO:0000259" key="12">
    <source>
        <dbReference type="Pfam" id="PF08245"/>
    </source>
</evidence>
<dbReference type="RefSeq" id="WP_006307938.1">
    <property type="nucleotide sequence ID" value="NZ_JH601133.1"/>
</dbReference>
<name>H3NGT4_9LACT</name>
<proteinExistence type="inferred from homology"/>
<dbReference type="GO" id="GO:0005737">
    <property type="term" value="C:cytoplasm"/>
    <property type="evidence" value="ECO:0007669"/>
    <property type="project" value="TreeGrafter"/>
</dbReference>
<evidence type="ECO:0000256" key="2">
    <source>
        <dbReference type="ARBA" id="ARBA00013025"/>
    </source>
</evidence>
<dbReference type="InterPro" id="IPR036615">
    <property type="entry name" value="Mur_ligase_C_dom_sf"/>
</dbReference>
<dbReference type="PANTHER" id="PTHR11136:SF0">
    <property type="entry name" value="DIHYDROFOLATE SYNTHETASE-RELATED"/>
    <property type="match status" value="1"/>
</dbReference>
<dbReference type="AlphaFoldDB" id="H3NGT4"/>
<dbReference type="SUPFAM" id="SSF53623">
    <property type="entry name" value="MurD-like peptide ligases, catalytic domain"/>
    <property type="match status" value="1"/>
</dbReference>
<evidence type="ECO:0000256" key="4">
    <source>
        <dbReference type="ARBA" id="ARBA00022723"/>
    </source>
</evidence>
<evidence type="ECO:0000313" key="14">
    <source>
        <dbReference type="Proteomes" id="UP000006190"/>
    </source>
</evidence>
<evidence type="ECO:0000256" key="9">
    <source>
        <dbReference type="ARBA" id="ARBA00047493"/>
    </source>
</evidence>
<dbReference type="Proteomes" id="UP000006190">
    <property type="component" value="Unassembled WGS sequence"/>
</dbReference>
<dbReference type="PANTHER" id="PTHR11136">
    <property type="entry name" value="FOLYLPOLYGLUTAMATE SYNTHASE-RELATED"/>
    <property type="match status" value="1"/>
</dbReference>
<dbReference type="HOGENOM" id="CLU_015869_1_2_9"/>
<dbReference type="InterPro" id="IPR013221">
    <property type="entry name" value="Mur_ligase_cen"/>
</dbReference>
<dbReference type="EMBL" id="AGEG01000001">
    <property type="protein sequence ID" value="EHR38363.1"/>
    <property type="molecule type" value="Genomic_DNA"/>
</dbReference>
<evidence type="ECO:0000256" key="6">
    <source>
        <dbReference type="ARBA" id="ARBA00022840"/>
    </source>
</evidence>
<organism evidence="13 14">
    <name type="scientific">Facklamia languida CCUG 37842</name>
    <dbReference type="NCBI Taxonomy" id="883113"/>
    <lineage>
        <taxon>Bacteria</taxon>
        <taxon>Bacillati</taxon>
        <taxon>Bacillota</taxon>
        <taxon>Bacilli</taxon>
        <taxon>Lactobacillales</taxon>
        <taxon>Aerococcaceae</taxon>
        <taxon>Facklamia</taxon>
    </lineage>
</organism>
<dbReference type="GO" id="GO:0004326">
    <property type="term" value="F:tetrahydrofolylpolyglutamate synthase activity"/>
    <property type="evidence" value="ECO:0007669"/>
    <property type="project" value="UniProtKB-EC"/>
</dbReference>
<dbReference type="Pfam" id="PF08245">
    <property type="entry name" value="Mur_ligase_M"/>
    <property type="match status" value="1"/>
</dbReference>
<dbReference type="InterPro" id="IPR001645">
    <property type="entry name" value="Folylpolyglutamate_synth"/>
</dbReference>
<evidence type="ECO:0000256" key="1">
    <source>
        <dbReference type="ARBA" id="ARBA00008276"/>
    </source>
</evidence>
<keyword evidence="6 10" id="KW-0067">ATP-binding</keyword>
<dbReference type="eggNOG" id="COG0285">
    <property type="taxonomic scope" value="Bacteria"/>
</dbReference>
<dbReference type="STRING" id="883113.HMPREF9708_00073"/>
<evidence type="ECO:0000256" key="3">
    <source>
        <dbReference type="ARBA" id="ARBA00022598"/>
    </source>
</evidence>
<dbReference type="EC" id="6.3.2.17" evidence="2"/>
<evidence type="ECO:0000256" key="7">
    <source>
        <dbReference type="ARBA" id="ARBA00022842"/>
    </source>
</evidence>
<dbReference type="Pfam" id="PF02875">
    <property type="entry name" value="Mur_ligase_C"/>
    <property type="match status" value="1"/>
</dbReference>
<gene>
    <name evidence="13" type="ORF">HMPREF9708_00073</name>
</gene>
<evidence type="ECO:0000256" key="8">
    <source>
        <dbReference type="ARBA" id="ARBA00030592"/>
    </source>
</evidence>
<dbReference type="PATRIC" id="fig|883113.3.peg.74"/>
<evidence type="ECO:0000256" key="5">
    <source>
        <dbReference type="ARBA" id="ARBA00022741"/>
    </source>
</evidence>
<keyword evidence="7" id="KW-0460">Magnesium</keyword>
<sequence length="419" mass="46178">MSDFNPQSPTILYGQGDRLKVLRLILSSLDQPDQAYSIFHIAGTNGKGSTSTMLQALLVGHHLRVGLFTSPHLNSECESIQVNGQQISEGDYIACQQKIAQSVLALGLDPDQDLSQFEWTFLIAMVYFRQCQCSWVVLECGVGGELDATNAISHAEYAIFTKIGLDHLNLLGPDLQIIAATKAGIIRPHTRVVIAPNQPPQVRGVLKDRIQVRQAILVDSHGLQVDHRQVRLADGTSFKVDLGLKGTYQDENLTTVLTAYQDWLAGRGEALEIQRINQALKSVSLPGRYELVQDQPVVLLDGAHNLDAIQELCLSLGEDFSGQRLAIVCGFLQDKDVRHIVEKIGQLPADFYLTQPDFPGRAMPVQQLQALFEEVGIPALAFEDPNQAVDQALASGLDPVVVMGSFHLIKRVRRRWVHG</sequence>
<dbReference type="GO" id="GO:0008841">
    <property type="term" value="F:dihydrofolate synthase activity"/>
    <property type="evidence" value="ECO:0007669"/>
    <property type="project" value="TreeGrafter"/>
</dbReference>
<keyword evidence="14" id="KW-1185">Reference proteome</keyword>
<accession>H3NGT4</accession>
<evidence type="ECO:0000313" key="13">
    <source>
        <dbReference type="EMBL" id="EHR38363.1"/>
    </source>
</evidence>
<feature type="domain" description="Mur ligase C-terminal" evidence="11">
    <location>
        <begin position="287"/>
        <end position="406"/>
    </location>
</feature>
<dbReference type="GO" id="GO:0005524">
    <property type="term" value="F:ATP binding"/>
    <property type="evidence" value="ECO:0007669"/>
    <property type="project" value="UniProtKB-KW"/>
</dbReference>
<keyword evidence="4" id="KW-0479">Metal-binding</keyword>
<dbReference type="NCBIfam" id="TIGR01499">
    <property type="entry name" value="folC"/>
    <property type="match status" value="1"/>
</dbReference>
<comment type="similarity">
    <text evidence="1 10">Belongs to the folylpolyglutamate synthase family.</text>
</comment>
<dbReference type="InterPro" id="IPR036565">
    <property type="entry name" value="Mur-like_cat_sf"/>
</dbReference>
<evidence type="ECO:0000259" key="11">
    <source>
        <dbReference type="Pfam" id="PF02875"/>
    </source>
</evidence>
<keyword evidence="5 10" id="KW-0547">Nucleotide-binding</keyword>
<keyword evidence="3 10" id="KW-0436">Ligase</keyword>
<evidence type="ECO:0000256" key="10">
    <source>
        <dbReference type="PIRNR" id="PIRNR001563"/>
    </source>
</evidence>
<dbReference type="PIRSF" id="PIRSF001563">
    <property type="entry name" value="Folylpolyglu_synth"/>
    <property type="match status" value="1"/>
</dbReference>
<protein>
    <recommendedName>
        <fullName evidence="2">tetrahydrofolate synthase</fullName>
        <ecNumber evidence="2">6.3.2.17</ecNumber>
    </recommendedName>
    <alternativeName>
        <fullName evidence="8">Tetrahydrofolylpolyglutamate synthase</fullName>
    </alternativeName>
</protein>
<comment type="catalytic activity">
    <reaction evidence="9">
        <text>(6S)-5,6,7,8-tetrahydrofolyl-(gamma-L-Glu)(n) + L-glutamate + ATP = (6S)-5,6,7,8-tetrahydrofolyl-(gamma-L-Glu)(n+1) + ADP + phosphate + H(+)</text>
        <dbReference type="Rhea" id="RHEA:10580"/>
        <dbReference type="Rhea" id="RHEA-COMP:14738"/>
        <dbReference type="Rhea" id="RHEA-COMP:14740"/>
        <dbReference type="ChEBI" id="CHEBI:15378"/>
        <dbReference type="ChEBI" id="CHEBI:29985"/>
        <dbReference type="ChEBI" id="CHEBI:30616"/>
        <dbReference type="ChEBI" id="CHEBI:43474"/>
        <dbReference type="ChEBI" id="CHEBI:141005"/>
        <dbReference type="ChEBI" id="CHEBI:456216"/>
        <dbReference type="EC" id="6.3.2.17"/>
    </reaction>
</comment>